<feature type="compositionally biased region" description="Basic and acidic residues" evidence="1">
    <location>
        <begin position="795"/>
        <end position="816"/>
    </location>
</feature>
<comment type="caution">
    <text evidence="2">The sequence shown here is derived from an EMBL/GenBank/DDBJ whole genome shotgun (WGS) entry which is preliminary data.</text>
</comment>
<feature type="compositionally biased region" description="Basic and acidic residues" evidence="1">
    <location>
        <begin position="770"/>
        <end position="780"/>
    </location>
</feature>
<feature type="region of interest" description="Disordered" evidence="1">
    <location>
        <begin position="736"/>
        <end position="858"/>
    </location>
</feature>
<sequence>MRPPGAPDTKPVPKSKMKLPHYFIFAFIIVISNELADGNKVSVLNRFTEIEKHGIHVSFQEWETEKSYPHQVKVRKLQELCGKDVARPQDEAARSEVELCEVGIKTPPVCEQDNEGNWVITMAAAVTGMKKKGGSPSVRLSYKYQKNGGEQEFVSHFVALWTAYHAKKGKNKNMPIPENYGKILRSAGYDQETKHIDLSDKGLTVEFHERGGVASMRGKKMQVMWYEPETKTIGCKDNKDGGSGTVEITGVTIQRGACKREESPGKFSSESRGFVDKRQVKFNFVFKKKNSASGGTCRDAIETISSFVHFDEDIIEGVADLFNPESNLNKGVRDGDGQEKGEFKAYISIGAKAPIDKGFAARKSTPKRNTERVADIDLSKGTIKTDLFPHQPASVEIVPGTWKDNKESLVGKVKVTYGKKKGGALEQEVILKLKNADSKTRGKMLEAMGLENAHVGEVDTTDDSSFATASHAGHTSAEVNFKVTKKDAAKVLGDEKKIKKYFFKTDLPTPSKIRSDGTIDTDVIIKEGKMRPRVVVVPGKANWQLNDHSAVGPVRIWKDEKQYKEFTATLQFPHTPKSTFERIFEGVNQEKETVQNLGSRPAPLPTAPKPPPQTIISREGDVTNHQVELQIPAKAQVPEGLVINPKKGKKFKATLTSTGDLICDELFPEGQKVQVKPFKWQIRGIMASGKATVDDDKDVDVNIYFGKMKSLPKEIQTILNKGTLMDELKAHGKNIKDHILRPTPEQVKGAATYSGGDTGGDTNDDVAADEVDKTGGHEVEESGGSEKSQVGESGGGKDEAKVKEKPHDRQPGKGDVNDDDDEDVGAEYERGEEGLPSMFGDAKVKTDSDGDLVFTFDD</sequence>
<dbReference type="Proteomes" id="UP000591131">
    <property type="component" value="Unassembled WGS sequence"/>
</dbReference>
<organism evidence="2 3">
    <name type="scientific">Perkinsus chesapeaki</name>
    <name type="common">Clam parasite</name>
    <name type="synonym">Perkinsus andrewsi</name>
    <dbReference type="NCBI Taxonomy" id="330153"/>
    <lineage>
        <taxon>Eukaryota</taxon>
        <taxon>Sar</taxon>
        <taxon>Alveolata</taxon>
        <taxon>Perkinsozoa</taxon>
        <taxon>Perkinsea</taxon>
        <taxon>Perkinsida</taxon>
        <taxon>Perkinsidae</taxon>
        <taxon>Perkinsus</taxon>
    </lineage>
</organism>
<name>A0A7J6M8Z9_PERCH</name>
<accession>A0A7J6M8Z9</accession>
<keyword evidence="3" id="KW-1185">Reference proteome</keyword>
<dbReference type="EMBL" id="JAAPAO010000199">
    <property type="protein sequence ID" value="KAF4667989.1"/>
    <property type="molecule type" value="Genomic_DNA"/>
</dbReference>
<proteinExistence type="predicted"/>
<feature type="compositionally biased region" description="Acidic residues" evidence="1">
    <location>
        <begin position="817"/>
        <end position="826"/>
    </location>
</feature>
<protein>
    <submittedName>
        <fullName evidence="2">Uncharacterized protein</fullName>
    </submittedName>
</protein>
<dbReference type="OrthoDB" id="448715at2759"/>
<feature type="region of interest" description="Disordered" evidence="1">
    <location>
        <begin position="595"/>
        <end position="617"/>
    </location>
</feature>
<feature type="compositionally biased region" description="Pro residues" evidence="1">
    <location>
        <begin position="602"/>
        <end position="613"/>
    </location>
</feature>
<reference evidence="2 3" key="1">
    <citation type="submission" date="2020-04" db="EMBL/GenBank/DDBJ databases">
        <title>Perkinsus chesapeaki whole genome sequence.</title>
        <authorList>
            <person name="Bogema D.R."/>
        </authorList>
    </citation>
    <scope>NUCLEOTIDE SEQUENCE [LARGE SCALE GENOMIC DNA]</scope>
    <source>
        <strain evidence="2">ATCC PRA-425</strain>
    </source>
</reference>
<evidence type="ECO:0000313" key="2">
    <source>
        <dbReference type="EMBL" id="KAF4667989.1"/>
    </source>
</evidence>
<gene>
    <name evidence="2" type="ORF">FOL47_003216</name>
</gene>
<dbReference type="AlphaFoldDB" id="A0A7J6M8Z9"/>
<evidence type="ECO:0000256" key="1">
    <source>
        <dbReference type="SAM" id="MobiDB-lite"/>
    </source>
</evidence>
<evidence type="ECO:0000313" key="3">
    <source>
        <dbReference type="Proteomes" id="UP000591131"/>
    </source>
</evidence>